<evidence type="ECO:0000256" key="1">
    <source>
        <dbReference type="SAM" id="MobiDB-lite"/>
    </source>
</evidence>
<feature type="compositionally biased region" description="Polar residues" evidence="1">
    <location>
        <begin position="148"/>
        <end position="159"/>
    </location>
</feature>
<feature type="compositionally biased region" description="Basic residues" evidence="1">
    <location>
        <begin position="127"/>
        <end position="141"/>
    </location>
</feature>
<dbReference type="Proteomes" id="UP001295469">
    <property type="component" value="Chromosome C09"/>
</dbReference>
<reference evidence="2" key="1">
    <citation type="submission" date="2021-01" db="EMBL/GenBank/DDBJ databases">
        <authorList>
            <consortium name="Genoscope - CEA"/>
            <person name="William W."/>
        </authorList>
    </citation>
    <scope>NUCLEOTIDE SEQUENCE</scope>
</reference>
<gene>
    <name evidence="2" type="ORF">DARMORV10_C09P33970.1</name>
</gene>
<name>A0A816IZH9_BRANA</name>
<feature type="non-terminal residue" evidence="2">
    <location>
        <position position="1"/>
    </location>
</feature>
<dbReference type="AlphaFoldDB" id="A0A816IZH9"/>
<accession>A0A816IZH9</accession>
<feature type="non-terminal residue" evidence="2">
    <location>
        <position position="251"/>
    </location>
</feature>
<dbReference type="InterPro" id="IPR036691">
    <property type="entry name" value="Endo/exonu/phosph_ase_sf"/>
</dbReference>
<protein>
    <submittedName>
        <fullName evidence="2">(rape) hypothetical protein</fullName>
    </submittedName>
</protein>
<proteinExistence type="predicted"/>
<dbReference type="SUPFAM" id="SSF56219">
    <property type="entry name" value="DNase I-like"/>
    <property type="match status" value="1"/>
</dbReference>
<feature type="compositionally biased region" description="Low complexity" evidence="1">
    <location>
        <begin position="115"/>
        <end position="125"/>
    </location>
</feature>
<organism evidence="2">
    <name type="scientific">Brassica napus</name>
    <name type="common">Rape</name>
    <dbReference type="NCBI Taxonomy" id="3708"/>
    <lineage>
        <taxon>Eukaryota</taxon>
        <taxon>Viridiplantae</taxon>
        <taxon>Streptophyta</taxon>
        <taxon>Embryophyta</taxon>
        <taxon>Tracheophyta</taxon>
        <taxon>Spermatophyta</taxon>
        <taxon>Magnoliopsida</taxon>
        <taxon>eudicotyledons</taxon>
        <taxon>Gunneridae</taxon>
        <taxon>Pentapetalae</taxon>
        <taxon>rosids</taxon>
        <taxon>malvids</taxon>
        <taxon>Brassicales</taxon>
        <taxon>Brassicaceae</taxon>
        <taxon>Brassiceae</taxon>
        <taxon>Brassica</taxon>
    </lineage>
</organism>
<evidence type="ECO:0000313" key="2">
    <source>
        <dbReference type="EMBL" id="CAF1742641.1"/>
    </source>
</evidence>
<dbReference type="EMBL" id="HG994373">
    <property type="protein sequence ID" value="CAF1742641.1"/>
    <property type="molecule type" value="Genomic_DNA"/>
</dbReference>
<feature type="region of interest" description="Disordered" evidence="1">
    <location>
        <begin position="115"/>
        <end position="175"/>
    </location>
</feature>
<sequence>CFPNCHSKINKWLYSTSPMLMKLRGMQEFKVRKGIAEEAADSAFRLTKITNDLSKGKGHIVDYLDPAVTTPTGTLSDHKSITNVLEEVAESSAANGEALSAPVLACSDFQMAPSSGGRVTASSSSKKNQRRRPPSWKRKTGTRPVDPQTFSTQVISTQQRMKRKSSPPPSSSDHKTLKITKTLCRLDRCFGNDEWYRLFPRSHVEYMAMYGSDHRPLRIDFALESDGVSRGRFFFDNRMVGKEGVEDAVRK</sequence>